<dbReference type="EMBL" id="MU853409">
    <property type="protein sequence ID" value="KAK4134292.1"/>
    <property type="molecule type" value="Genomic_DNA"/>
</dbReference>
<feature type="region of interest" description="Disordered" evidence="1">
    <location>
        <begin position="108"/>
        <end position="147"/>
    </location>
</feature>
<reference evidence="2" key="1">
    <citation type="journal article" date="2023" name="Mol. Phylogenet. Evol.">
        <title>Genome-scale phylogeny and comparative genomics of the fungal order Sordariales.</title>
        <authorList>
            <person name="Hensen N."/>
            <person name="Bonometti L."/>
            <person name="Westerberg I."/>
            <person name="Brannstrom I.O."/>
            <person name="Guillou S."/>
            <person name="Cros-Aarteil S."/>
            <person name="Calhoun S."/>
            <person name="Haridas S."/>
            <person name="Kuo A."/>
            <person name="Mondo S."/>
            <person name="Pangilinan J."/>
            <person name="Riley R."/>
            <person name="LaButti K."/>
            <person name="Andreopoulos B."/>
            <person name="Lipzen A."/>
            <person name="Chen C."/>
            <person name="Yan M."/>
            <person name="Daum C."/>
            <person name="Ng V."/>
            <person name="Clum A."/>
            <person name="Steindorff A."/>
            <person name="Ohm R.A."/>
            <person name="Martin F."/>
            <person name="Silar P."/>
            <person name="Natvig D.O."/>
            <person name="Lalanne C."/>
            <person name="Gautier V."/>
            <person name="Ament-Velasquez S.L."/>
            <person name="Kruys A."/>
            <person name="Hutchinson M.I."/>
            <person name="Powell A.J."/>
            <person name="Barry K."/>
            <person name="Miller A.N."/>
            <person name="Grigoriev I.V."/>
            <person name="Debuchy R."/>
            <person name="Gladieux P."/>
            <person name="Hiltunen Thoren M."/>
            <person name="Johannesson H."/>
        </authorList>
    </citation>
    <scope>NUCLEOTIDE SEQUENCE</scope>
    <source>
        <strain evidence="2">CBS 123565</strain>
    </source>
</reference>
<feature type="region of interest" description="Disordered" evidence="1">
    <location>
        <begin position="1"/>
        <end position="67"/>
    </location>
</feature>
<evidence type="ECO:0000313" key="3">
    <source>
        <dbReference type="Proteomes" id="UP001304895"/>
    </source>
</evidence>
<keyword evidence="3" id="KW-1185">Reference proteome</keyword>
<dbReference type="Proteomes" id="UP001304895">
    <property type="component" value="Unassembled WGS sequence"/>
</dbReference>
<accession>A0AAN6UJS2</accession>
<comment type="caution">
    <text evidence="2">The sequence shown here is derived from an EMBL/GenBank/DDBJ whole genome shotgun (WGS) entry which is preliminary data.</text>
</comment>
<protein>
    <submittedName>
        <fullName evidence="2">Uncharacterized protein</fullName>
    </submittedName>
</protein>
<evidence type="ECO:0000313" key="2">
    <source>
        <dbReference type="EMBL" id="KAK4134292.1"/>
    </source>
</evidence>
<dbReference type="AlphaFoldDB" id="A0AAN6UJS2"/>
<proteinExistence type="predicted"/>
<evidence type="ECO:0000256" key="1">
    <source>
        <dbReference type="SAM" id="MobiDB-lite"/>
    </source>
</evidence>
<sequence length="161" mass="17115">MPVTVRHRFAGTRDSSKPSADQMASAGWIGRSHRSVPPSPARNKDAAYFDRGAPTQPEQPEPGAPRRASAFCANWRVCRLAAPRESCWPLLCAPGENSMHAGGLMGRERPGQDVVQPQANRPPGNPFQNGGEGGVISGPSDAAMAAGGFFGHEIDDWQLAD</sequence>
<reference evidence="2" key="2">
    <citation type="submission" date="2023-05" db="EMBL/GenBank/DDBJ databases">
        <authorList>
            <consortium name="Lawrence Berkeley National Laboratory"/>
            <person name="Steindorff A."/>
            <person name="Hensen N."/>
            <person name="Bonometti L."/>
            <person name="Westerberg I."/>
            <person name="Brannstrom I.O."/>
            <person name="Guillou S."/>
            <person name="Cros-Aarteil S."/>
            <person name="Calhoun S."/>
            <person name="Haridas S."/>
            <person name="Kuo A."/>
            <person name="Mondo S."/>
            <person name="Pangilinan J."/>
            <person name="Riley R."/>
            <person name="Labutti K."/>
            <person name="Andreopoulos B."/>
            <person name="Lipzen A."/>
            <person name="Chen C."/>
            <person name="Yanf M."/>
            <person name="Daum C."/>
            <person name="Ng V."/>
            <person name="Clum A."/>
            <person name="Ohm R."/>
            <person name="Martin F."/>
            <person name="Silar P."/>
            <person name="Natvig D."/>
            <person name="Lalanne C."/>
            <person name="Gautier V."/>
            <person name="Ament-Velasquez S.L."/>
            <person name="Kruys A."/>
            <person name="Hutchinson M.I."/>
            <person name="Powell A.J."/>
            <person name="Barry K."/>
            <person name="Miller A.N."/>
            <person name="Grigoriev I.V."/>
            <person name="Debuchy R."/>
            <person name="Gladieux P."/>
            <person name="Thoren M.H."/>
            <person name="Johannesson H."/>
        </authorList>
    </citation>
    <scope>NUCLEOTIDE SEQUENCE</scope>
    <source>
        <strain evidence="2">CBS 123565</strain>
    </source>
</reference>
<gene>
    <name evidence="2" type="ORF">BT67DRAFT_314413</name>
</gene>
<name>A0AAN6UJS2_9PEZI</name>
<organism evidence="2 3">
    <name type="scientific">Trichocladium antarcticum</name>
    <dbReference type="NCBI Taxonomy" id="1450529"/>
    <lineage>
        <taxon>Eukaryota</taxon>
        <taxon>Fungi</taxon>
        <taxon>Dikarya</taxon>
        <taxon>Ascomycota</taxon>
        <taxon>Pezizomycotina</taxon>
        <taxon>Sordariomycetes</taxon>
        <taxon>Sordariomycetidae</taxon>
        <taxon>Sordariales</taxon>
        <taxon>Chaetomiaceae</taxon>
        <taxon>Trichocladium</taxon>
    </lineage>
</organism>
<feature type="compositionally biased region" description="Basic residues" evidence="1">
    <location>
        <begin position="1"/>
        <end position="10"/>
    </location>
</feature>